<dbReference type="InterPro" id="IPR003753">
    <property type="entry name" value="Exonuc_VII_L"/>
</dbReference>
<dbReference type="RefSeq" id="WP_109939241.1">
    <property type="nucleotide sequence ID" value="NZ_CP176366.1"/>
</dbReference>
<dbReference type="Pfam" id="PF02601">
    <property type="entry name" value="Exonuc_VII_L"/>
    <property type="match status" value="1"/>
</dbReference>
<dbReference type="EMBL" id="QGMZ01000004">
    <property type="protein sequence ID" value="PWR76105.1"/>
    <property type="molecule type" value="Genomic_DNA"/>
</dbReference>
<keyword evidence="4" id="KW-0269">Exonuclease</keyword>
<keyword evidence="2" id="KW-0540">Nuclease</keyword>
<dbReference type="GO" id="GO:0008855">
    <property type="term" value="F:exodeoxyribonuclease VII activity"/>
    <property type="evidence" value="ECO:0007669"/>
    <property type="project" value="InterPro"/>
</dbReference>
<dbReference type="GO" id="GO:0009318">
    <property type="term" value="C:exodeoxyribonuclease VII complex"/>
    <property type="evidence" value="ECO:0007669"/>
    <property type="project" value="InterPro"/>
</dbReference>
<dbReference type="AlphaFoldDB" id="A0A2V2NBZ9"/>
<sequence>MDQVTLDKWNKNQDPHIFRVSEVSAIISHLLENEDLQNIWISGEITNFKRHSSGHLYFSLFEKKSGKESVISCSIWKSKAQYLDFLPEDGMEVRAYGSVSHYEPGGRYSFQITQMRPSGAGEKALLIEQWRREMAGKGWFNSERKRTLPKFPEKIGVVTSPTGAVIHDIENVISGRFPAEIILSPTIVQGPLAHEDIARAIGRVQGMVDVLIVGRGGGSNEDLFSFNHPVVVEAIVNSPVPVISAIGHDVDITLADLAADISASTPSHAAELCVPDRKSEYENLVHLKKRMFLRLIQNLERSQEDLNAVRDRLSFFRLQREMGIRRENLVEISDRLLRAGEASRQRAHSLLLELKGRIDGRNPRNILIRELPDRRAFMIELTERLTKSVSARIAREKTELRSMSAILAAHGPKEAFKRGYCLVHSDGKVVRSVCDIHPGAMVQLRFLNGTADAEIRKVQYDEKI</sequence>
<keyword evidence="3" id="KW-0378">Hydrolase</keyword>
<proteinExistence type="inferred from homology"/>
<feature type="domain" description="OB-fold nucleic acid binding" evidence="6">
    <location>
        <begin position="19"/>
        <end position="116"/>
    </location>
</feature>
<evidence type="ECO:0000256" key="1">
    <source>
        <dbReference type="ARBA" id="ARBA00022490"/>
    </source>
</evidence>
<accession>A0A2V2NBZ9</accession>
<evidence type="ECO:0000259" key="5">
    <source>
        <dbReference type="Pfam" id="PF02601"/>
    </source>
</evidence>
<dbReference type="PANTHER" id="PTHR30008">
    <property type="entry name" value="EXODEOXYRIBONUCLEASE 7 LARGE SUBUNIT"/>
    <property type="match status" value="1"/>
</dbReference>
<dbReference type="GO" id="GO:0006308">
    <property type="term" value="P:DNA catabolic process"/>
    <property type="evidence" value="ECO:0007669"/>
    <property type="project" value="InterPro"/>
</dbReference>
<dbReference type="Proteomes" id="UP000245934">
    <property type="component" value="Unassembled WGS sequence"/>
</dbReference>
<evidence type="ECO:0000313" key="8">
    <source>
        <dbReference type="Proteomes" id="UP000245934"/>
    </source>
</evidence>
<dbReference type="InterPro" id="IPR025824">
    <property type="entry name" value="OB-fold_nuc-bd_dom"/>
</dbReference>
<feature type="domain" description="Exonuclease VII large subunit C-terminal" evidence="5">
    <location>
        <begin position="139"/>
        <end position="453"/>
    </location>
</feature>
<protein>
    <submittedName>
        <fullName evidence="7">Exodeoxyribonuclease VII large subunit</fullName>
    </submittedName>
</protein>
<evidence type="ECO:0000256" key="2">
    <source>
        <dbReference type="ARBA" id="ARBA00022722"/>
    </source>
</evidence>
<name>A0A2V2NBZ9_9EURY</name>
<comment type="caution">
    <text evidence="7">The sequence shown here is derived from an EMBL/GenBank/DDBJ whole genome shotgun (WGS) entry which is preliminary data.</text>
</comment>
<evidence type="ECO:0000259" key="6">
    <source>
        <dbReference type="Pfam" id="PF13742"/>
    </source>
</evidence>
<evidence type="ECO:0000313" key="7">
    <source>
        <dbReference type="EMBL" id="PWR76105.1"/>
    </source>
</evidence>
<keyword evidence="1" id="KW-0963">Cytoplasm</keyword>
<dbReference type="CDD" id="cd04489">
    <property type="entry name" value="ExoVII_LU_OBF"/>
    <property type="match status" value="1"/>
</dbReference>
<keyword evidence="8" id="KW-1185">Reference proteome</keyword>
<gene>
    <name evidence="7" type="primary">xseA</name>
    <name evidence="7" type="ORF">DLD82_01005</name>
</gene>
<dbReference type="Pfam" id="PF13742">
    <property type="entry name" value="tRNA_anti_2"/>
    <property type="match status" value="1"/>
</dbReference>
<evidence type="ECO:0000256" key="4">
    <source>
        <dbReference type="ARBA" id="ARBA00022839"/>
    </source>
</evidence>
<dbReference type="OrthoDB" id="60263at2157"/>
<dbReference type="HAMAP" id="MF_00378">
    <property type="entry name" value="Exonuc_7_L"/>
    <property type="match status" value="1"/>
</dbReference>
<dbReference type="NCBIfam" id="TIGR00237">
    <property type="entry name" value="xseA"/>
    <property type="match status" value="1"/>
</dbReference>
<dbReference type="InterPro" id="IPR020579">
    <property type="entry name" value="Exonuc_VII_lsu_C"/>
</dbReference>
<reference evidence="7 8" key="1">
    <citation type="submission" date="2018-05" db="EMBL/GenBank/DDBJ databases">
        <title>Draft genome of Methanospirillum stamsii Pt1.</title>
        <authorList>
            <person name="Dueholm M.S."/>
            <person name="Nielsen P.H."/>
            <person name="Bakmann L.F."/>
            <person name="Otzen D.E."/>
        </authorList>
    </citation>
    <scope>NUCLEOTIDE SEQUENCE [LARGE SCALE GENOMIC DNA]</scope>
    <source>
        <strain evidence="7 8">Pt1</strain>
    </source>
</reference>
<organism evidence="7 8">
    <name type="scientific">Methanospirillum stamsii</name>
    <dbReference type="NCBI Taxonomy" id="1277351"/>
    <lineage>
        <taxon>Archaea</taxon>
        <taxon>Methanobacteriati</taxon>
        <taxon>Methanobacteriota</taxon>
        <taxon>Stenosarchaea group</taxon>
        <taxon>Methanomicrobia</taxon>
        <taxon>Methanomicrobiales</taxon>
        <taxon>Methanospirillaceae</taxon>
        <taxon>Methanospirillum</taxon>
    </lineage>
</organism>
<dbReference type="GO" id="GO:0003676">
    <property type="term" value="F:nucleic acid binding"/>
    <property type="evidence" value="ECO:0007669"/>
    <property type="project" value="InterPro"/>
</dbReference>
<dbReference type="GeneID" id="97609192"/>
<dbReference type="PANTHER" id="PTHR30008:SF0">
    <property type="entry name" value="EXODEOXYRIBONUCLEASE 7 LARGE SUBUNIT"/>
    <property type="match status" value="1"/>
</dbReference>
<evidence type="ECO:0000256" key="3">
    <source>
        <dbReference type="ARBA" id="ARBA00022801"/>
    </source>
</evidence>